<dbReference type="AlphaFoldDB" id="A0A6M3LVR5"/>
<dbReference type="InterPro" id="IPR013324">
    <property type="entry name" value="RNA_pol_sigma_r3/r4-like"/>
</dbReference>
<gene>
    <name evidence="1" type="ORF">MM415B06061_0008</name>
</gene>
<dbReference type="EMBL" id="MT143510">
    <property type="protein sequence ID" value="QJA97622.1"/>
    <property type="molecule type" value="Genomic_DNA"/>
</dbReference>
<sequence length="76" mass="9080">MNWPESLSWIEYLETRHLIISYYPTIRSLPENDICIIVFRYHQYTQEEIATVFDVTQQSISKKLKKLSEIGCKILD</sequence>
<proteinExistence type="predicted"/>
<accession>A0A6M3LVR5</accession>
<protein>
    <submittedName>
        <fullName evidence="1">Putative sigma-70 region domain containing protein</fullName>
    </submittedName>
</protein>
<reference evidence="1" key="1">
    <citation type="submission" date="2020-03" db="EMBL/GenBank/DDBJ databases">
        <title>The deep terrestrial virosphere.</title>
        <authorList>
            <person name="Holmfeldt K."/>
            <person name="Nilsson E."/>
            <person name="Simone D."/>
            <person name="Lopez-Fernandez M."/>
            <person name="Wu X."/>
            <person name="de Brujin I."/>
            <person name="Lundin D."/>
            <person name="Andersson A."/>
            <person name="Bertilsson S."/>
            <person name="Dopson M."/>
        </authorList>
    </citation>
    <scope>NUCLEOTIDE SEQUENCE</scope>
    <source>
        <strain evidence="1">MM415B06061</strain>
    </source>
</reference>
<organism evidence="1">
    <name type="scientific">viral metagenome</name>
    <dbReference type="NCBI Taxonomy" id="1070528"/>
    <lineage>
        <taxon>unclassified sequences</taxon>
        <taxon>metagenomes</taxon>
        <taxon>organismal metagenomes</taxon>
    </lineage>
</organism>
<evidence type="ECO:0000313" key="1">
    <source>
        <dbReference type="EMBL" id="QJA97622.1"/>
    </source>
</evidence>
<name>A0A6M3LVR5_9ZZZZ</name>
<dbReference type="SUPFAM" id="SSF88659">
    <property type="entry name" value="Sigma3 and sigma4 domains of RNA polymerase sigma factors"/>
    <property type="match status" value="1"/>
</dbReference>